<keyword evidence="2" id="KW-1185">Reference proteome</keyword>
<dbReference type="Proteomes" id="UP001432027">
    <property type="component" value="Unassembled WGS sequence"/>
</dbReference>
<comment type="caution">
    <text evidence="1">The sequence shown here is derived from an EMBL/GenBank/DDBJ whole genome shotgun (WGS) entry which is preliminary data.</text>
</comment>
<sequence>YLPSIRRFEKSSQLSSLHPHLIISHNGDNTDSFPWTHLIFSIIHHDETDYIEWSESGTEVERQNE</sequence>
<organism evidence="1 2">
    <name type="scientific">Pristionchus entomophagus</name>
    <dbReference type="NCBI Taxonomy" id="358040"/>
    <lineage>
        <taxon>Eukaryota</taxon>
        <taxon>Metazoa</taxon>
        <taxon>Ecdysozoa</taxon>
        <taxon>Nematoda</taxon>
        <taxon>Chromadorea</taxon>
        <taxon>Rhabditida</taxon>
        <taxon>Rhabditina</taxon>
        <taxon>Diplogasteromorpha</taxon>
        <taxon>Diplogasteroidea</taxon>
        <taxon>Neodiplogasteridae</taxon>
        <taxon>Pristionchus</taxon>
    </lineage>
</organism>
<gene>
    <name evidence="1" type="ORF">PENTCL1PPCAC_6410</name>
</gene>
<reference evidence="1" key="1">
    <citation type="submission" date="2023-10" db="EMBL/GenBank/DDBJ databases">
        <title>Genome assembly of Pristionchus species.</title>
        <authorList>
            <person name="Yoshida K."/>
            <person name="Sommer R.J."/>
        </authorList>
    </citation>
    <scope>NUCLEOTIDE SEQUENCE</scope>
    <source>
        <strain evidence="1">RS0144</strain>
    </source>
</reference>
<feature type="non-terminal residue" evidence="1">
    <location>
        <position position="1"/>
    </location>
</feature>
<name>A0AAV5SNT5_9BILA</name>
<dbReference type="EMBL" id="BTSX01000002">
    <property type="protein sequence ID" value="GMS84235.1"/>
    <property type="molecule type" value="Genomic_DNA"/>
</dbReference>
<evidence type="ECO:0000313" key="2">
    <source>
        <dbReference type="Proteomes" id="UP001432027"/>
    </source>
</evidence>
<dbReference type="AlphaFoldDB" id="A0AAV5SNT5"/>
<accession>A0AAV5SNT5</accession>
<proteinExistence type="predicted"/>
<protein>
    <submittedName>
        <fullName evidence="1">Uncharacterized protein</fullName>
    </submittedName>
</protein>
<evidence type="ECO:0000313" key="1">
    <source>
        <dbReference type="EMBL" id="GMS84235.1"/>
    </source>
</evidence>